<keyword evidence="4 10" id="KW-0902">Two-component regulatory system</keyword>
<keyword evidence="14" id="KW-1185">Reference proteome</keyword>
<dbReference type="Pfam" id="PF00072">
    <property type="entry name" value="Response_reg"/>
    <property type="match status" value="1"/>
</dbReference>
<dbReference type="PANTHER" id="PTHR45526:SF1">
    <property type="entry name" value="TRANSCRIPTIONAL REGULATORY PROTEIN DCUR-RELATED"/>
    <property type="match status" value="1"/>
</dbReference>
<keyword evidence="5 10" id="KW-0805">Transcription regulation</keyword>
<accession>A0ABS4KHY4</accession>
<dbReference type="InterPro" id="IPR051271">
    <property type="entry name" value="2C-system_Tx_regulators"/>
</dbReference>
<dbReference type="SUPFAM" id="SSF52172">
    <property type="entry name" value="CheY-like"/>
    <property type="match status" value="1"/>
</dbReference>
<dbReference type="InterPro" id="IPR024187">
    <property type="entry name" value="Sig_transdc_resp-reg_cit/mal"/>
</dbReference>
<evidence type="ECO:0000256" key="9">
    <source>
        <dbReference type="ARBA" id="ARBA00024867"/>
    </source>
</evidence>
<dbReference type="PROSITE" id="PS50110">
    <property type="entry name" value="RESPONSE_REGULATORY"/>
    <property type="match status" value="1"/>
</dbReference>
<dbReference type="InterPro" id="IPR036390">
    <property type="entry name" value="WH_DNA-bd_sf"/>
</dbReference>
<dbReference type="EMBL" id="JAGGLI010000006">
    <property type="protein sequence ID" value="MBP2026970.1"/>
    <property type="molecule type" value="Genomic_DNA"/>
</dbReference>
<name>A0ABS4KHY4_9FIRM</name>
<evidence type="ECO:0000256" key="1">
    <source>
        <dbReference type="ARBA" id="ARBA00004496"/>
    </source>
</evidence>
<evidence type="ECO:0000256" key="10">
    <source>
        <dbReference type="PIRNR" id="PIRNR006171"/>
    </source>
</evidence>
<evidence type="ECO:0000256" key="3">
    <source>
        <dbReference type="ARBA" id="ARBA00022553"/>
    </source>
</evidence>
<comment type="subcellular location">
    <subcellularLocation>
        <location evidence="1 10">Cytoplasm</location>
    </subcellularLocation>
</comment>
<reference evidence="13 14" key="1">
    <citation type="submission" date="2021-03" db="EMBL/GenBank/DDBJ databases">
        <title>Genomic Encyclopedia of Type Strains, Phase IV (KMG-IV): sequencing the most valuable type-strain genomes for metagenomic binning, comparative biology and taxonomic classification.</title>
        <authorList>
            <person name="Goeker M."/>
        </authorList>
    </citation>
    <scope>NUCLEOTIDE SEQUENCE [LARGE SCALE GENOMIC DNA]</scope>
    <source>
        <strain evidence="13 14">DSM 27512</strain>
    </source>
</reference>
<dbReference type="CDD" id="cd19925">
    <property type="entry name" value="REC_citrate_TCS"/>
    <property type="match status" value="1"/>
</dbReference>
<organism evidence="13 14">
    <name type="scientific">Acetoanaerobium pronyense</name>
    <dbReference type="NCBI Taxonomy" id="1482736"/>
    <lineage>
        <taxon>Bacteria</taxon>
        <taxon>Bacillati</taxon>
        <taxon>Bacillota</taxon>
        <taxon>Clostridia</taxon>
        <taxon>Peptostreptococcales</taxon>
        <taxon>Filifactoraceae</taxon>
        <taxon>Acetoanaerobium</taxon>
    </lineage>
</organism>
<sequence>MIKVLIVEDDPMVRMINEKFLEKVEGFDLIGSVDNVKNAKKFLETNSADLVLLDVFLPGEKGLELLKWMRENHLDTDVIMITADKNIKTVEDAFRIGVVDYLIKPFTYERFSESLLKYRQRCEAILNIETVDQEDIDKYLLNEKKGELFHQDKKKNNSNTFEHVMEFFKENKETGYTAMEIADVLGFSRITARRYLDVLEKQGYLDLHFEYGTVGRPKNVYRFREK</sequence>
<dbReference type="Gene3D" id="1.10.10.10">
    <property type="entry name" value="Winged helix-like DNA-binding domain superfamily/Winged helix DNA-binding domain"/>
    <property type="match status" value="1"/>
</dbReference>
<evidence type="ECO:0000259" key="12">
    <source>
        <dbReference type="PROSITE" id="PS50110"/>
    </source>
</evidence>
<dbReference type="InterPro" id="IPR036388">
    <property type="entry name" value="WH-like_DNA-bd_sf"/>
</dbReference>
<dbReference type="InterPro" id="IPR006793">
    <property type="entry name" value="FaeA"/>
</dbReference>
<keyword evidence="7 10" id="KW-0010">Activator</keyword>
<proteinExistence type="predicted"/>
<keyword evidence="8 10" id="KW-0804">Transcription</keyword>
<evidence type="ECO:0000313" key="13">
    <source>
        <dbReference type="EMBL" id="MBP2026970.1"/>
    </source>
</evidence>
<evidence type="ECO:0000256" key="11">
    <source>
        <dbReference type="PROSITE-ProRule" id="PRU00169"/>
    </source>
</evidence>
<dbReference type="Gene3D" id="3.40.50.2300">
    <property type="match status" value="1"/>
</dbReference>
<protein>
    <recommendedName>
        <fullName evidence="10">Transcriptional regulatory protein</fullName>
    </recommendedName>
</protein>
<dbReference type="InterPro" id="IPR001789">
    <property type="entry name" value="Sig_transdc_resp-reg_receiver"/>
</dbReference>
<keyword evidence="3 11" id="KW-0597">Phosphoprotein</keyword>
<dbReference type="RefSeq" id="WP_209659538.1">
    <property type="nucleotide sequence ID" value="NZ_JAGGLI010000006.1"/>
</dbReference>
<keyword evidence="6 10" id="KW-0238">DNA-binding</keyword>
<feature type="modified residue" description="4-aspartylphosphate" evidence="11">
    <location>
        <position position="54"/>
    </location>
</feature>
<dbReference type="PANTHER" id="PTHR45526">
    <property type="entry name" value="TRANSCRIPTIONAL REGULATORY PROTEIN DPIA"/>
    <property type="match status" value="1"/>
</dbReference>
<evidence type="ECO:0000256" key="4">
    <source>
        <dbReference type="ARBA" id="ARBA00023012"/>
    </source>
</evidence>
<dbReference type="SMART" id="SM00448">
    <property type="entry name" value="REC"/>
    <property type="match status" value="1"/>
</dbReference>
<feature type="domain" description="Response regulatory" evidence="12">
    <location>
        <begin position="3"/>
        <end position="119"/>
    </location>
</feature>
<evidence type="ECO:0000256" key="2">
    <source>
        <dbReference type="ARBA" id="ARBA00022490"/>
    </source>
</evidence>
<dbReference type="PIRSF" id="PIRSF006171">
    <property type="entry name" value="RR_citrat_malat"/>
    <property type="match status" value="1"/>
</dbReference>
<evidence type="ECO:0000256" key="7">
    <source>
        <dbReference type="ARBA" id="ARBA00023159"/>
    </source>
</evidence>
<evidence type="ECO:0000256" key="8">
    <source>
        <dbReference type="ARBA" id="ARBA00023163"/>
    </source>
</evidence>
<dbReference type="Proteomes" id="UP001314903">
    <property type="component" value="Unassembled WGS sequence"/>
</dbReference>
<dbReference type="Pfam" id="PF04703">
    <property type="entry name" value="FaeA"/>
    <property type="match status" value="1"/>
</dbReference>
<gene>
    <name evidence="13" type="ORF">J2Z35_000762</name>
</gene>
<evidence type="ECO:0000313" key="14">
    <source>
        <dbReference type="Proteomes" id="UP001314903"/>
    </source>
</evidence>
<dbReference type="InterPro" id="IPR011006">
    <property type="entry name" value="CheY-like_superfamily"/>
</dbReference>
<comment type="caution">
    <text evidence="13">The sequence shown here is derived from an EMBL/GenBank/DDBJ whole genome shotgun (WGS) entry which is preliminary data.</text>
</comment>
<evidence type="ECO:0000256" key="6">
    <source>
        <dbReference type="ARBA" id="ARBA00023125"/>
    </source>
</evidence>
<comment type="function">
    <text evidence="9">May play the central regulatory role in sporulation. It may be an element of the effector pathway responsible for the activation of sporulation genes in response to nutritional stress. Spo0A may act in concert with spo0H (a sigma factor) to control the expression of some genes that are critical to the sporulation process.</text>
</comment>
<evidence type="ECO:0000256" key="5">
    <source>
        <dbReference type="ARBA" id="ARBA00023015"/>
    </source>
</evidence>
<dbReference type="SUPFAM" id="SSF46785">
    <property type="entry name" value="Winged helix' DNA-binding domain"/>
    <property type="match status" value="1"/>
</dbReference>
<keyword evidence="2 10" id="KW-0963">Cytoplasm</keyword>